<comment type="similarity">
    <text evidence="1">Belongs to the UDPGP type 2 family.</text>
</comment>
<dbReference type="Proteomes" id="UP001084650">
    <property type="component" value="Unassembled WGS sequence"/>
</dbReference>
<keyword evidence="3" id="KW-0808">Transferase</keyword>
<dbReference type="EMBL" id="JAPQYE010000024">
    <property type="protein sequence ID" value="MCZ0732027.1"/>
    <property type="molecule type" value="Genomic_DNA"/>
</dbReference>
<evidence type="ECO:0000313" key="9">
    <source>
        <dbReference type="Proteomes" id="UP001084650"/>
    </source>
</evidence>
<dbReference type="PANTHER" id="PTHR43197:SF1">
    <property type="entry name" value="UTP--GLUCOSE-1-PHOSPHATE URIDYLYLTRANSFERASE"/>
    <property type="match status" value="1"/>
</dbReference>
<dbReference type="Gene3D" id="3.90.550.10">
    <property type="entry name" value="Spore Coat Polysaccharide Biosynthesis Protein SpsA, Chain A"/>
    <property type="match status" value="1"/>
</dbReference>
<dbReference type="InterPro" id="IPR005835">
    <property type="entry name" value="NTP_transferase_dom"/>
</dbReference>
<dbReference type="SUPFAM" id="SSF53448">
    <property type="entry name" value="Nucleotide-diphospho-sugar transferases"/>
    <property type="match status" value="1"/>
</dbReference>
<feature type="region of interest" description="Disordered" evidence="6">
    <location>
        <begin position="305"/>
        <end position="331"/>
    </location>
</feature>
<dbReference type="InterPro" id="IPR029044">
    <property type="entry name" value="Nucleotide-diphossugar_trans"/>
</dbReference>
<evidence type="ECO:0000313" key="8">
    <source>
        <dbReference type="EMBL" id="MCZ0732027.1"/>
    </source>
</evidence>
<organism evidence="8 9">
    <name type="scientific">Mycolicibacterium iranicum</name>
    <name type="common">Mycobacterium iranicum</name>
    <dbReference type="NCBI Taxonomy" id="912594"/>
    <lineage>
        <taxon>Bacteria</taxon>
        <taxon>Bacillati</taxon>
        <taxon>Actinomycetota</taxon>
        <taxon>Actinomycetes</taxon>
        <taxon>Mycobacteriales</taxon>
        <taxon>Mycobacteriaceae</taxon>
        <taxon>Mycolicibacterium</taxon>
    </lineage>
</organism>
<dbReference type="Pfam" id="PF00483">
    <property type="entry name" value="NTP_transferase"/>
    <property type="match status" value="1"/>
</dbReference>
<reference evidence="8" key="1">
    <citation type="submission" date="2022-12" db="EMBL/GenBank/DDBJ databases">
        <title>Whole genome sequence of Mycolicibacterium iranicum strain SBH312.</title>
        <authorList>
            <person name="Jani J."/>
            <person name="Arifin Mustapha Z."/>
            <person name="Ahmed K."/>
            <person name="Kai Ling C."/>
        </authorList>
    </citation>
    <scope>NUCLEOTIDE SEQUENCE</scope>
    <source>
        <strain evidence="8">SBH312</strain>
    </source>
</reference>
<evidence type="ECO:0000256" key="6">
    <source>
        <dbReference type="SAM" id="MobiDB-lite"/>
    </source>
</evidence>
<protein>
    <recommendedName>
        <fullName evidence="2">UTP--glucose-1-phosphate uridylyltransferase</fullName>
        <ecNumber evidence="2">2.7.7.9</ecNumber>
    </recommendedName>
</protein>
<evidence type="ECO:0000259" key="7">
    <source>
        <dbReference type="Pfam" id="PF00483"/>
    </source>
</evidence>
<dbReference type="RefSeq" id="WP_268787860.1">
    <property type="nucleotide sequence ID" value="NZ_JAPQYE010000024.1"/>
</dbReference>
<proteinExistence type="inferred from homology"/>
<name>A0ABT4HP62_MYCIR</name>
<evidence type="ECO:0000256" key="4">
    <source>
        <dbReference type="ARBA" id="ARBA00022695"/>
    </source>
</evidence>
<comment type="caution">
    <text evidence="8">The sequence shown here is derived from an EMBL/GenBank/DDBJ whole genome shotgun (WGS) entry which is preliminary data.</text>
</comment>
<dbReference type="EC" id="2.7.7.9" evidence="2"/>
<gene>
    <name evidence="8" type="ORF">OY187_28650</name>
</gene>
<evidence type="ECO:0000256" key="1">
    <source>
        <dbReference type="ARBA" id="ARBA00006890"/>
    </source>
</evidence>
<keyword evidence="4 8" id="KW-0548">Nucleotidyltransferase</keyword>
<feature type="domain" description="Nucleotidyl transferase" evidence="7">
    <location>
        <begin position="12"/>
        <end position="278"/>
    </location>
</feature>
<evidence type="ECO:0000256" key="3">
    <source>
        <dbReference type="ARBA" id="ARBA00022679"/>
    </source>
</evidence>
<comment type="catalytic activity">
    <reaction evidence="5">
        <text>alpha-D-glucose 1-phosphate + UTP + H(+) = UDP-alpha-D-glucose + diphosphate</text>
        <dbReference type="Rhea" id="RHEA:19889"/>
        <dbReference type="ChEBI" id="CHEBI:15378"/>
        <dbReference type="ChEBI" id="CHEBI:33019"/>
        <dbReference type="ChEBI" id="CHEBI:46398"/>
        <dbReference type="ChEBI" id="CHEBI:58601"/>
        <dbReference type="ChEBI" id="CHEBI:58885"/>
        <dbReference type="EC" id="2.7.7.9"/>
    </reaction>
</comment>
<dbReference type="PANTHER" id="PTHR43197">
    <property type="entry name" value="UTP--GLUCOSE-1-PHOSPHATE URIDYLYLTRANSFERASE"/>
    <property type="match status" value="1"/>
</dbReference>
<sequence>MNRPEVPIPYTAVVPAAGLGTRFLPATKTVPKELLPVVDTPGIELVAAEAAEAGAERLIIITSEGKDGVVAHFVEDLVLEGTLEARGKKTMLEKVRRAPALIKVESVVQAEPLGLGHAVGCVEASLSPDEDAIAVLLPDDLVLPTGVLETMSKVRAKRGGTVLCAIEVDREDIGAYGVFDVEPVPDAANPNVLRVKGMVEKPKPEDAPSLFAAAGRYVLDRAIFDALRRIPKGAGGELQLTDAIALLIEEGHPVHVVVHRGSRHDLGNPGGYLKAAVDFALERDDYGPELRRWLVERLGLAPTGSADAVPTGSADAVPTGSADAVPAATEH</sequence>
<accession>A0ABT4HP62</accession>
<keyword evidence="9" id="KW-1185">Reference proteome</keyword>
<dbReference type="GO" id="GO:0016779">
    <property type="term" value="F:nucleotidyltransferase activity"/>
    <property type="evidence" value="ECO:0007669"/>
    <property type="project" value="UniProtKB-KW"/>
</dbReference>
<dbReference type="InterPro" id="IPR005771">
    <property type="entry name" value="GalU_uridylyltTrfase_bac/arc"/>
</dbReference>
<evidence type="ECO:0000256" key="2">
    <source>
        <dbReference type="ARBA" id="ARBA00012415"/>
    </source>
</evidence>
<evidence type="ECO:0000256" key="5">
    <source>
        <dbReference type="ARBA" id="ARBA00048128"/>
    </source>
</evidence>